<dbReference type="AlphaFoldDB" id="A0A1J4Y2B1"/>
<comment type="caution">
    <text evidence="1">The sequence shown here is derived from an EMBL/GenBank/DDBJ whole genome shotgun (WGS) entry which is preliminary data.</text>
</comment>
<name>A0A1J4Y2B1_9BACT</name>
<reference evidence="1 2" key="1">
    <citation type="journal article" date="2016" name="Environ. Microbiol.">
        <title>Genomic resolution of a cold subsurface aquifer community provides metabolic insights for novel microbes adapted to high CO concentrations.</title>
        <authorList>
            <person name="Probst A.J."/>
            <person name="Castelle C.J."/>
            <person name="Singh A."/>
            <person name="Brown C.T."/>
            <person name="Anantharaman K."/>
            <person name="Sharon I."/>
            <person name="Hug L.A."/>
            <person name="Burstein D."/>
            <person name="Emerson J.B."/>
            <person name="Thomas B.C."/>
            <person name="Banfield J.F."/>
        </authorList>
    </citation>
    <scope>NUCLEOTIDE SEQUENCE [LARGE SCALE GENOMIC DNA]</scope>
    <source>
        <strain evidence="1">CG1_02_39_135</strain>
    </source>
</reference>
<accession>A0A1J4Y2B1</accession>
<dbReference type="STRING" id="1805425.AUJ30_01900"/>
<gene>
    <name evidence="1" type="ORF">AUJ30_01900</name>
</gene>
<evidence type="ECO:0008006" key="3">
    <source>
        <dbReference type="Google" id="ProtNLM"/>
    </source>
</evidence>
<organism evidence="1 2">
    <name type="scientific">Candidatus Wolfebacteria bacterium CG1_02_39_135</name>
    <dbReference type="NCBI Taxonomy" id="1805425"/>
    <lineage>
        <taxon>Bacteria</taxon>
        <taxon>Candidatus Wolfeibacteriota</taxon>
    </lineage>
</organism>
<proteinExistence type="predicted"/>
<protein>
    <recommendedName>
        <fullName evidence="3">PpiC domain-containing protein</fullName>
    </recommendedName>
</protein>
<sequence>MNKKKFIILILFVIVIAIVVFISTQSYPVALVNWRLITLKSFKKDSGIAVHYYQKMLETYDRNQTPVFHSPEIQREIERAVLEQLIKNSLIRQELEKQMKSGELKKMVDNKVQEVLKGKDVGKEIETLYGLSLDEFKERVLRPQAEREILVGRFFLENKSFDDWLKESKAKIIILMPGLEWNGEKVVIK</sequence>
<dbReference type="EMBL" id="MNWX01000034">
    <property type="protein sequence ID" value="OIO64917.1"/>
    <property type="molecule type" value="Genomic_DNA"/>
</dbReference>
<evidence type="ECO:0000313" key="2">
    <source>
        <dbReference type="Proteomes" id="UP000182693"/>
    </source>
</evidence>
<dbReference type="Proteomes" id="UP000182693">
    <property type="component" value="Unassembled WGS sequence"/>
</dbReference>
<evidence type="ECO:0000313" key="1">
    <source>
        <dbReference type="EMBL" id="OIO64917.1"/>
    </source>
</evidence>